<dbReference type="CDD" id="cd09074">
    <property type="entry name" value="INPP5c"/>
    <property type="match status" value="1"/>
</dbReference>
<keyword evidence="3" id="KW-1017">Isopeptide bond</keyword>
<comment type="similarity">
    <text evidence="2">Belongs to the inositol polyphosphate 5-phosphatase family.</text>
</comment>
<dbReference type="Gene3D" id="3.60.10.10">
    <property type="entry name" value="Endonuclease/exonuclease/phosphatase"/>
    <property type="match status" value="1"/>
</dbReference>
<dbReference type="PANTHER" id="PTHR11200:SF261">
    <property type="entry name" value="TYPE I INOSITOL POLYPHOSPHATE 5-PHOSPHATASE 12"/>
    <property type="match status" value="1"/>
</dbReference>
<dbReference type="GO" id="GO:0009846">
    <property type="term" value="P:pollen germination"/>
    <property type="evidence" value="ECO:0007669"/>
    <property type="project" value="UniProtKB-ARBA"/>
</dbReference>
<dbReference type="GO" id="GO:0046856">
    <property type="term" value="P:phosphatidylinositol dephosphorylation"/>
    <property type="evidence" value="ECO:0007669"/>
    <property type="project" value="InterPro"/>
</dbReference>
<feature type="compositionally biased region" description="Basic and acidic residues" evidence="10">
    <location>
        <begin position="31"/>
        <end position="53"/>
    </location>
</feature>
<feature type="compositionally biased region" description="Polar residues" evidence="10">
    <location>
        <begin position="1227"/>
        <end position="1240"/>
    </location>
</feature>
<comment type="caution">
    <text evidence="12">The sequence shown here is derived from an EMBL/GenBank/DDBJ whole genome shotgun (WGS) entry which is preliminary data.</text>
</comment>
<dbReference type="FunFam" id="3.60.10.10:FF:000011">
    <property type="entry name" value="Type II inositol polyphosphate 5-phosphatase 15"/>
    <property type="match status" value="1"/>
</dbReference>
<keyword evidence="13" id="KW-1185">Reference proteome</keyword>
<feature type="compositionally biased region" description="Polar residues" evidence="10">
    <location>
        <begin position="62"/>
        <end position="80"/>
    </location>
</feature>
<dbReference type="Pfam" id="PF22669">
    <property type="entry name" value="Exo_endo_phos2"/>
    <property type="match status" value="1"/>
</dbReference>
<evidence type="ECO:0000259" key="11">
    <source>
        <dbReference type="SMART" id="SM00128"/>
    </source>
</evidence>
<dbReference type="EMBL" id="JAUIZM010000004">
    <property type="protein sequence ID" value="KAK1390890.1"/>
    <property type="molecule type" value="Genomic_DNA"/>
</dbReference>
<feature type="compositionally biased region" description="Basic residues" evidence="10">
    <location>
        <begin position="169"/>
        <end position="182"/>
    </location>
</feature>
<dbReference type="SUPFAM" id="SSF56219">
    <property type="entry name" value="DNase I-like"/>
    <property type="match status" value="1"/>
</dbReference>
<evidence type="ECO:0000313" key="12">
    <source>
        <dbReference type="EMBL" id="KAK1390890.1"/>
    </source>
</evidence>
<organism evidence="12 13">
    <name type="scientific">Heracleum sosnowskyi</name>
    <dbReference type="NCBI Taxonomy" id="360622"/>
    <lineage>
        <taxon>Eukaryota</taxon>
        <taxon>Viridiplantae</taxon>
        <taxon>Streptophyta</taxon>
        <taxon>Embryophyta</taxon>
        <taxon>Tracheophyta</taxon>
        <taxon>Spermatophyta</taxon>
        <taxon>Magnoliopsida</taxon>
        <taxon>eudicotyledons</taxon>
        <taxon>Gunneridae</taxon>
        <taxon>Pentapetalae</taxon>
        <taxon>asterids</taxon>
        <taxon>campanulids</taxon>
        <taxon>Apiales</taxon>
        <taxon>Apiaceae</taxon>
        <taxon>Apioideae</taxon>
        <taxon>apioid superclade</taxon>
        <taxon>Tordylieae</taxon>
        <taxon>Tordyliinae</taxon>
        <taxon>Heracleum</taxon>
    </lineage>
</organism>
<name>A0AAD8IS81_9APIA</name>
<dbReference type="SMART" id="SM00320">
    <property type="entry name" value="WD40"/>
    <property type="match status" value="4"/>
</dbReference>
<dbReference type="AlphaFoldDB" id="A0AAD8IS81"/>
<dbReference type="InterPro" id="IPR000300">
    <property type="entry name" value="IPPc"/>
</dbReference>
<feature type="compositionally biased region" description="Low complexity" evidence="10">
    <location>
        <begin position="1215"/>
        <end position="1226"/>
    </location>
</feature>
<feature type="domain" description="Inositol polyphosphate-related phosphatase" evidence="11">
    <location>
        <begin position="689"/>
        <end position="1041"/>
    </location>
</feature>
<evidence type="ECO:0000256" key="5">
    <source>
        <dbReference type="ARBA" id="ARBA00022723"/>
    </source>
</evidence>
<proteinExistence type="inferred from homology"/>
<feature type="compositionally biased region" description="Polar residues" evidence="10">
    <location>
        <begin position="1"/>
        <end position="19"/>
    </location>
</feature>
<keyword evidence="5" id="KW-0479">Metal-binding</keyword>
<keyword evidence="4" id="KW-0853">WD repeat</keyword>
<accession>A0AAD8IS81</accession>
<evidence type="ECO:0000256" key="4">
    <source>
        <dbReference type="ARBA" id="ARBA00022574"/>
    </source>
</evidence>
<evidence type="ECO:0000256" key="10">
    <source>
        <dbReference type="SAM" id="MobiDB-lite"/>
    </source>
</evidence>
<dbReference type="GO" id="GO:0046872">
    <property type="term" value="F:metal ion binding"/>
    <property type="evidence" value="ECO:0007669"/>
    <property type="project" value="UniProtKB-KW"/>
</dbReference>
<dbReference type="Proteomes" id="UP001237642">
    <property type="component" value="Unassembled WGS sequence"/>
</dbReference>
<evidence type="ECO:0000256" key="6">
    <source>
        <dbReference type="ARBA" id="ARBA00022737"/>
    </source>
</evidence>
<feature type="region of interest" description="Disordered" evidence="10">
    <location>
        <begin position="1213"/>
        <end position="1255"/>
    </location>
</feature>
<feature type="compositionally biased region" description="Polar residues" evidence="10">
    <location>
        <begin position="140"/>
        <end position="154"/>
    </location>
</feature>
<dbReference type="PANTHER" id="PTHR11200">
    <property type="entry name" value="INOSITOL 5-PHOSPHATASE"/>
    <property type="match status" value="1"/>
</dbReference>
<dbReference type="Gene3D" id="2.130.10.10">
    <property type="entry name" value="YVTN repeat-like/Quinoprotein amine dehydrogenase"/>
    <property type="match status" value="2"/>
</dbReference>
<evidence type="ECO:0000256" key="2">
    <source>
        <dbReference type="ARBA" id="ARBA00010768"/>
    </source>
</evidence>
<keyword evidence="9" id="KW-0832">Ubl conjugation</keyword>
<dbReference type="GO" id="GO:0004439">
    <property type="term" value="F:phosphatidylinositol-4,5-bisphosphate 5-phosphatase activity"/>
    <property type="evidence" value="ECO:0007669"/>
    <property type="project" value="TreeGrafter"/>
</dbReference>
<keyword evidence="8" id="KW-0460">Magnesium</keyword>
<dbReference type="Pfam" id="PF23755">
    <property type="entry name" value="Ig-like_IP5PC_F"/>
    <property type="match status" value="1"/>
</dbReference>
<dbReference type="InterPro" id="IPR036691">
    <property type="entry name" value="Endo/exonu/phosph_ase_sf"/>
</dbReference>
<dbReference type="InterPro" id="IPR015943">
    <property type="entry name" value="WD40/YVTN_repeat-like_dom_sf"/>
</dbReference>
<reference evidence="12" key="2">
    <citation type="submission" date="2023-05" db="EMBL/GenBank/DDBJ databases">
        <authorList>
            <person name="Schelkunov M.I."/>
        </authorList>
    </citation>
    <scope>NUCLEOTIDE SEQUENCE</scope>
    <source>
        <strain evidence="12">Hsosn_3</strain>
        <tissue evidence="12">Leaf</tissue>
    </source>
</reference>
<keyword evidence="6" id="KW-0677">Repeat</keyword>
<evidence type="ECO:0000256" key="3">
    <source>
        <dbReference type="ARBA" id="ARBA00022499"/>
    </source>
</evidence>
<feature type="compositionally biased region" description="Polar residues" evidence="10">
    <location>
        <begin position="101"/>
        <end position="128"/>
    </location>
</feature>
<feature type="region of interest" description="Disordered" evidence="10">
    <location>
        <begin position="1"/>
        <end position="228"/>
    </location>
</feature>
<reference evidence="12" key="1">
    <citation type="submission" date="2023-02" db="EMBL/GenBank/DDBJ databases">
        <title>Genome of toxic invasive species Heracleum sosnowskyi carries increased number of genes despite the absence of recent whole-genome duplications.</title>
        <authorList>
            <person name="Schelkunov M."/>
            <person name="Shtratnikova V."/>
            <person name="Makarenko M."/>
            <person name="Klepikova A."/>
            <person name="Omelchenko D."/>
            <person name="Novikova G."/>
            <person name="Obukhova E."/>
            <person name="Bogdanov V."/>
            <person name="Penin A."/>
            <person name="Logacheva M."/>
        </authorList>
    </citation>
    <scope>NUCLEOTIDE SEQUENCE</scope>
    <source>
        <strain evidence="12">Hsosn_3</strain>
        <tissue evidence="12">Leaf</tissue>
    </source>
</reference>
<sequence length="1255" mass="137943">MSEQESNDNANNPITSTPNEKFGEPDVENDNAPHDKTTGQAEEDRTNHNEKYEYPVCELDNAPSTDNKTTQVPLDNGQSEYENEGTDKDNDAGEQLDDPSDASQSHNKSTGEPNDNSTTRQQNVNDNESGAALPAPPGRTDSTNTPQETSQQQLVKEENNPVANTCSPRKNKKSQSHAHHLRTNTGTTIRHQSPHLQHKRSLDENHHDNSDSDEHENSSYSSFEYNTAPDGQSLAEFVGDVENAPEIFKAPRRAAVHPKRPTFMELRPHPLRETQIGKFLRTIASTDTQLWAGQECGVRVWKISDAYAPGIGIGGRARRGDEEAAPFHESVSTSPTVCLAIDCGSKLVWSGHKDGKIRSWNMDEELNDDPFSDGLSWQAYRGSVLALVISSYGDIWSGSEGGSINVWPWEAIDKSLSLTIEERHMACLLVERSCINLRSQVTVNGACNISSQDVKVLLCDKVVAKVWAFGTSSISLWDARTKELLKVYNVDGHIENRADHMPPVQDQKVEDEMNVKLISKSKKEKPHGFLKRSRNAIMGAAGVVRRAAASKSGGEDSRLKVEAAVLASNGMIYSGCTNGLIIQWDGNGTRIQEFNHHPCAVLCFCTYGLRIWVGYVSGMVQVLDLDGNLIAGWIAHHGPVIKLVVGNGHIFSLATHGGIRGWSTASPGPIDQIIRPELSKKELSYTRQENVKILVGTWNVGQGKSSHDALMAWVGSAVSDVGILVVGLQEVEMGAGFLAMSAAKETVGLEGSSIGNWWQDAIGKALDEGSTFERVGSRQLAGLLIAIWVRTSIRTYVGDLDAGAVACGLGRTIGNKGGVGLRLRVYDRIMCFVNCHFAAHLEAVNRRNADFSHIYRTMTFRSNLVSNVSAGVSSTAQGVRSTDAVESNPSKGKPELAEADLVIFCGDFNYRLFGISYDDARDLVSQRSFDWLRERDQLRAEMKAGKVFQGMREAIVRFPPTYKFDIGKPGLGGYDSGEKKRIPAWCDRVLFRDNRSSSTQECNLEFPVVASVLEYEACMDVVESDHKPVRCKLTVNIANVDRSARRNETGEIIRSHETISSLRQELCVTPETEISTPRIVLQSQETGSFKLTNKSASDKAIFEITCEGQASIQADEQELLYRPRSAFGFPRWLEVIPASGVVGPGQAADILVRHKDVDTTEQLVEGVPQTWWSEDNHDKEALLKVVVRGNCSSETKSHTVQLHLCYSCKETQIDSSKGSGSRKYGSTHQRSGVKQGGSQSDNDENKSLEGSEKDL</sequence>
<evidence type="ECO:0000256" key="1">
    <source>
        <dbReference type="ARBA" id="ARBA00001946"/>
    </source>
</evidence>
<evidence type="ECO:0000256" key="9">
    <source>
        <dbReference type="ARBA" id="ARBA00022843"/>
    </source>
</evidence>
<dbReference type="InterPro" id="IPR001680">
    <property type="entry name" value="WD40_rpt"/>
</dbReference>
<protein>
    <submittedName>
        <fullName evidence="12">Type I inositol polyphosphate 5-phosphatase 12-like</fullName>
    </submittedName>
</protein>
<dbReference type="InterPro" id="IPR046985">
    <property type="entry name" value="IP5"/>
</dbReference>
<dbReference type="InterPro" id="IPR056455">
    <property type="entry name" value="Ig-like_IP5PC_F"/>
</dbReference>
<dbReference type="InterPro" id="IPR056454">
    <property type="entry name" value="Beta-prop_IP5PC_F"/>
</dbReference>
<feature type="compositionally biased region" description="Basic and acidic residues" evidence="10">
    <location>
        <begin position="200"/>
        <end position="217"/>
    </location>
</feature>
<dbReference type="InterPro" id="IPR036322">
    <property type="entry name" value="WD40_repeat_dom_sf"/>
</dbReference>
<keyword evidence="7" id="KW-0378">Hydrolase</keyword>
<evidence type="ECO:0000256" key="7">
    <source>
        <dbReference type="ARBA" id="ARBA00022801"/>
    </source>
</evidence>
<dbReference type="SUPFAM" id="SSF50978">
    <property type="entry name" value="WD40 repeat-like"/>
    <property type="match status" value="1"/>
</dbReference>
<gene>
    <name evidence="12" type="ORF">POM88_019068</name>
</gene>
<comment type="cofactor">
    <cofactor evidence="1">
        <name>Mg(2+)</name>
        <dbReference type="ChEBI" id="CHEBI:18420"/>
    </cofactor>
</comment>
<dbReference type="SMART" id="SM00128">
    <property type="entry name" value="IPPc"/>
    <property type="match status" value="1"/>
</dbReference>
<evidence type="ECO:0000256" key="8">
    <source>
        <dbReference type="ARBA" id="ARBA00022842"/>
    </source>
</evidence>
<feature type="compositionally biased region" description="Basic and acidic residues" evidence="10">
    <location>
        <begin position="1243"/>
        <end position="1255"/>
    </location>
</feature>
<dbReference type="Pfam" id="PF23754">
    <property type="entry name" value="Beta-prop_IP5PC_F"/>
    <property type="match status" value="1"/>
</dbReference>
<evidence type="ECO:0000313" key="13">
    <source>
        <dbReference type="Proteomes" id="UP001237642"/>
    </source>
</evidence>